<evidence type="ECO:0000313" key="5">
    <source>
        <dbReference type="RefSeq" id="XP_013889237.1"/>
    </source>
</evidence>
<gene>
    <name evidence="5 6" type="primary">LOC106536490</name>
</gene>
<dbReference type="STRING" id="52670.A0A2I4DAH4"/>
<keyword evidence="4" id="KW-1185">Reference proteome</keyword>
<evidence type="ECO:0000256" key="1">
    <source>
        <dbReference type="SAM" id="Coils"/>
    </source>
</evidence>
<feature type="domain" description="GOLD" evidence="3">
    <location>
        <begin position="4"/>
        <end position="77"/>
    </location>
</feature>
<dbReference type="RefSeq" id="XP_013889238.1">
    <property type="nucleotide sequence ID" value="XM_014033784.1"/>
</dbReference>
<dbReference type="Pfam" id="PF01105">
    <property type="entry name" value="EMP24_GP25L"/>
    <property type="match status" value="1"/>
</dbReference>
<dbReference type="InterPro" id="IPR009038">
    <property type="entry name" value="GOLD_dom"/>
</dbReference>
<feature type="transmembrane region" description="Helical" evidence="2">
    <location>
        <begin position="61"/>
        <end position="80"/>
    </location>
</feature>
<evidence type="ECO:0000313" key="4">
    <source>
        <dbReference type="Proteomes" id="UP000192220"/>
    </source>
</evidence>
<proteinExistence type="predicted"/>
<evidence type="ECO:0000256" key="2">
    <source>
        <dbReference type="SAM" id="Phobius"/>
    </source>
</evidence>
<dbReference type="KEGG" id="alim:106536490"/>
<dbReference type="AlphaFoldDB" id="A0A2I4DAH4"/>
<keyword evidence="1" id="KW-0175">Coiled coil</keyword>
<keyword evidence="2" id="KW-0472">Membrane</keyword>
<protein>
    <submittedName>
        <fullName evidence="5">Transmembrane emp24 domain-containing protein 9-like isoform X1</fullName>
    </submittedName>
    <submittedName>
        <fullName evidence="6">Transmembrane emp24 domain-containing protein 9-like isoform X2</fullName>
    </submittedName>
</protein>
<evidence type="ECO:0000313" key="6">
    <source>
        <dbReference type="RefSeq" id="XP_013889238.1"/>
    </source>
</evidence>
<keyword evidence="2" id="KW-1133">Transmembrane helix</keyword>
<keyword evidence="2" id="KW-0812">Transmembrane</keyword>
<organism evidence="4 5">
    <name type="scientific">Austrofundulus limnaeus</name>
    <name type="common">Annual killifish</name>
    <dbReference type="NCBI Taxonomy" id="52670"/>
    <lineage>
        <taxon>Eukaryota</taxon>
        <taxon>Metazoa</taxon>
        <taxon>Chordata</taxon>
        <taxon>Craniata</taxon>
        <taxon>Vertebrata</taxon>
        <taxon>Euteleostomi</taxon>
        <taxon>Actinopterygii</taxon>
        <taxon>Neopterygii</taxon>
        <taxon>Teleostei</taxon>
        <taxon>Neoteleostei</taxon>
        <taxon>Acanthomorphata</taxon>
        <taxon>Ovalentaria</taxon>
        <taxon>Atherinomorphae</taxon>
        <taxon>Cyprinodontiformes</taxon>
        <taxon>Rivulidae</taxon>
        <taxon>Austrofundulus</taxon>
    </lineage>
</organism>
<feature type="coiled-coil region" evidence="1">
    <location>
        <begin position="21"/>
        <end position="51"/>
    </location>
</feature>
<dbReference type="Proteomes" id="UP000192220">
    <property type="component" value="Unplaced"/>
</dbReference>
<dbReference type="RefSeq" id="XP_013889237.1">
    <property type="nucleotide sequence ID" value="XM_014033783.1"/>
</dbReference>
<evidence type="ECO:0000259" key="3">
    <source>
        <dbReference type="Pfam" id="PF01105"/>
    </source>
</evidence>
<dbReference type="OrthoDB" id="3427at2759"/>
<reference evidence="5 6" key="1">
    <citation type="submission" date="2025-04" db="UniProtKB">
        <authorList>
            <consortium name="RefSeq"/>
        </authorList>
    </citation>
    <scope>IDENTIFICATION</scope>
    <source>
        <strain evidence="5 6">Quisiro</strain>
        <tissue evidence="5 6">Liver</tissue>
    </source>
</reference>
<dbReference type="GeneID" id="106536490"/>
<accession>A0A2I4DAH4</accession>
<sequence length="85" mass="10161">MTIRSANQSHADTQVQTLKGLMKLQLRVRQLSDQVQQIQKEQDYLRQLEDDFHRINHSTNLWIFLWPVLRSLYVVVYVVSFTSAW</sequence>
<name>A0A2I4DAH4_AUSLI</name>